<dbReference type="Pfam" id="PF25778">
    <property type="entry name" value="DUF7948"/>
    <property type="match status" value="1"/>
</dbReference>
<feature type="compositionally biased region" description="Basic and acidic residues" evidence="1">
    <location>
        <begin position="73"/>
        <end position="84"/>
    </location>
</feature>
<feature type="domain" description="Ig-like" evidence="2">
    <location>
        <begin position="707"/>
        <end position="804"/>
    </location>
</feature>
<dbReference type="NCBIfam" id="TIGR04131">
    <property type="entry name" value="Bac_Flav_CTERM"/>
    <property type="match status" value="1"/>
</dbReference>
<dbReference type="RefSeq" id="WP_072973025.1">
    <property type="nucleotide sequence ID" value="NZ_FRBY01000003.1"/>
</dbReference>
<dbReference type="InterPro" id="IPR007110">
    <property type="entry name" value="Ig-like_dom"/>
</dbReference>
<dbReference type="SUPFAM" id="SSF101898">
    <property type="entry name" value="NHL repeat"/>
    <property type="match status" value="1"/>
</dbReference>
<evidence type="ECO:0000256" key="1">
    <source>
        <dbReference type="SAM" id="MobiDB-lite"/>
    </source>
</evidence>
<dbReference type="PANTHER" id="PTHR35580">
    <property type="entry name" value="CELL SURFACE GLYCOPROTEIN (S-LAYER PROTEIN)-LIKE PROTEIN"/>
    <property type="match status" value="1"/>
</dbReference>
<dbReference type="Gene3D" id="2.60.40.10">
    <property type="entry name" value="Immunoglobulins"/>
    <property type="match status" value="2"/>
</dbReference>
<accession>A0A1M7GQH0</accession>
<dbReference type="Pfam" id="PF19081">
    <property type="entry name" value="Ig_7"/>
    <property type="match status" value="3"/>
</dbReference>
<evidence type="ECO:0000313" key="3">
    <source>
        <dbReference type="EMBL" id="SHM18398.1"/>
    </source>
</evidence>
<dbReference type="PROSITE" id="PS50835">
    <property type="entry name" value="IG_LIKE"/>
    <property type="match status" value="1"/>
</dbReference>
<dbReference type="EMBL" id="FRBY01000003">
    <property type="protein sequence ID" value="SHM18398.1"/>
    <property type="molecule type" value="Genomic_DNA"/>
</dbReference>
<dbReference type="InterPro" id="IPR052918">
    <property type="entry name" value="Motility_Chemotaxis_Reg"/>
</dbReference>
<dbReference type="OrthoDB" id="1652165at2"/>
<name>A0A1M7GQH0_9FLAO</name>
<gene>
    <name evidence="3" type="ORF">SAMN05444366_2641</name>
</gene>
<proteinExistence type="predicted"/>
<dbReference type="Pfam" id="PF13585">
    <property type="entry name" value="CHU_C"/>
    <property type="match status" value="1"/>
</dbReference>
<dbReference type="PANTHER" id="PTHR35580:SF1">
    <property type="entry name" value="PHYTASE-LIKE DOMAIN-CONTAINING PROTEIN"/>
    <property type="match status" value="1"/>
</dbReference>
<evidence type="ECO:0000259" key="2">
    <source>
        <dbReference type="PROSITE" id="PS50835"/>
    </source>
</evidence>
<dbReference type="InterPro" id="IPR057708">
    <property type="entry name" value="DUF7948"/>
</dbReference>
<dbReference type="InterPro" id="IPR026341">
    <property type="entry name" value="T9SS_type_B"/>
</dbReference>
<sequence length="1360" mass="150084">MKHTLLLFFLIITIQTFSQSKNQSIGFKENKGQIIDQKGKPNISVKYLLNSNGLNVQLKKNGFSYDVYEVKKTPSKNPRNERELSSNLPKNQKEEQPDFNLEYTFHRIDIDFLNSNSKVEFITDQKSNDFDNYYNVPNKPEGITGVHQYKQITYKNIYPNVDVVFSIPKDPQKTVEYNFVVHPKGKISDIQLKFSGAETDLVDNKIQINVRFGKMEETLPASWIEDGSSKKEIAVGYRKIKKDVYGFDSAHSVDGKTIVIDPVPTRLWGTYYGGENIESSTAITTKDGFVYLAGITYSDNNIASSGAYQTTNLSTWDYDAFFAKFNSDGTRVWGTFFGGTHADLINKIKLSSLNNIYIAGTTLSRTNISTVGSHQSNPGSTQWNSYDGFLAKFNNNGILQWATYYGEEGYDIINGLTINTDESIFVSGETKSDKNIATENSFQPLLIISPLPSGSASSDAFIAKFDSSGVRQWGTYIGGNGDDLITDSQLDSNGNIYFLGITDSNNNISTPLSYQQSISSSQMDGFLVKFDVDGNRIFGTYIGGNKLDYFHNLGIDYENNLYCFGETESDLNISTTGVFQENFTENTLRRSGCIFKLNPDGRKIWGSYFFPEVLGGSVKANGTIYFTGRAENGFQSTIDSYQEFKNTGTDSYLVKFNTNGQREWATYVGGEMADNALLTEVENNSNIYLAGTTQSKTNIATLNTFQPNLYPDTNSYTFNTGDAFLIKFQECLSNPSASSNSPVCTGRTLELKASGGTNYSWTGPNGFTSTDQNPTIINATTLNSGEYNCLITGTSGCDDTKKVNVVIGDIEGPIPDVASLSPITGDCHTTITVIPTATDACAGAITGSTSNPLSYNLPGTYTIVWKYDDGNGNISQQNQTVTITSQPVPTTITPQAFCIQQNATLDDIEIVGQSIKWYNAQSTGTLLPNTTLLQNGITYYASQTINGCESERTPVTINIQNTLPPTGSANQPFCSAQNPTIANLDVTGNSIKWYDALNGSSLLPETTSLVDGKTYYASQTVNACESPRFGITVSIVNTPSAPILSGQTEFCKTENATLDNIQITGQNLKWYDTSFSAAVLPNTTLLEDNKTYYVSQTVGCESDRTPILVRVYDTALPTGSTSKQFCIDENATLASIGIIGTNLKWYNSAINGSNLPEATLLQNATYYVSQTLNSCESKRFAIKVEIQDTQNPIADSPQRFCIQKNALISDIDIKGENINWFENASSYISLSASTPLENGITYYASQTINSCESDRIPITIQILEATNGDCINFVDELPYSKFFTPNGDTFHDTWTIDFAYLAPNTAIRIFDRYGKFIKELHKDMAWDGTYLGTQEPTADYWFTVTRLNGTEFRGHFSLKR</sequence>
<dbReference type="InterPro" id="IPR044023">
    <property type="entry name" value="Ig_7"/>
</dbReference>
<evidence type="ECO:0000313" key="4">
    <source>
        <dbReference type="Proteomes" id="UP000184121"/>
    </source>
</evidence>
<reference evidence="4" key="1">
    <citation type="submission" date="2016-11" db="EMBL/GenBank/DDBJ databases">
        <authorList>
            <person name="Varghese N."/>
            <person name="Submissions S."/>
        </authorList>
    </citation>
    <scope>NUCLEOTIDE SEQUENCE [LARGE SCALE GENOMIC DNA]</scope>
    <source>
        <strain evidence="4">DSM 1811</strain>
    </source>
</reference>
<protein>
    <submittedName>
        <fullName evidence="3">Gliding motility-associated C-terminal domain-containing protein</fullName>
    </submittedName>
</protein>
<organism evidence="3 4">
    <name type="scientific">Flavobacterium saccharophilum</name>
    <dbReference type="NCBI Taxonomy" id="29534"/>
    <lineage>
        <taxon>Bacteria</taxon>
        <taxon>Pseudomonadati</taxon>
        <taxon>Bacteroidota</taxon>
        <taxon>Flavobacteriia</taxon>
        <taxon>Flavobacteriales</taxon>
        <taxon>Flavobacteriaceae</taxon>
        <taxon>Flavobacterium</taxon>
    </lineage>
</organism>
<dbReference type="Proteomes" id="UP000184121">
    <property type="component" value="Unassembled WGS sequence"/>
</dbReference>
<dbReference type="InterPro" id="IPR013783">
    <property type="entry name" value="Ig-like_fold"/>
</dbReference>
<keyword evidence="4" id="KW-1185">Reference proteome</keyword>
<dbReference type="STRING" id="29534.SAMN05444366_2641"/>
<feature type="region of interest" description="Disordered" evidence="1">
    <location>
        <begin position="73"/>
        <end position="96"/>
    </location>
</feature>